<dbReference type="Pfam" id="PF07606">
    <property type="entry name" value="DUF1569"/>
    <property type="match status" value="1"/>
</dbReference>
<dbReference type="EMBL" id="BMQW01000003">
    <property type="protein sequence ID" value="GGP84089.1"/>
    <property type="molecule type" value="Genomic_DNA"/>
</dbReference>
<dbReference type="Proteomes" id="UP000654004">
    <property type="component" value="Unassembled WGS sequence"/>
</dbReference>
<dbReference type="RefSeq" id="WP_188955165.1">
    <property type="nucleotide sequence ID" value="NZ_BMQW01000003.1"/>
</dbReference>
<evidence type="ECO:0008006" key="3">
    <source>
        <dbReference type="Google" id="ProtNLM"/>
    </source>
</evidence>
<dbReference type="InterPro" id="IPR011463">
    <property type="entry name" value="DUF1569"/>
</dbReference>
<organism evidence="1 2">
    <name type="scientific">Shewanella ulleungensis</name>
    <dbReference type="NCBI Taxonomy" id="2282699"/>
    <lineage>
        <taxon>Bacteria</taxon>
        <taxon>Pseudomonadati</taxon>
        <taxon>Pseudomonadota</taxon>
        <taxon>Gammaproteobacteria</taxon>
        <taxon>Alteromonadales</taxon>
        <taxon>Shewanellaceae</taxon>
        <taxon>Shewanella</taxon>
    </lineage>
</organism>
<evidence type="ECO:0000313" key="1">
    <source>
        <dbReference type="EMBL" id="GGP84089.1"/>
    </source>
</evidence>
<comment type="caution">
    <text evidence="1">The sequence shown here is derived from an EMBL/GenBank/DDBJ whole genome shotgun (WGS) entry which is preliminary data.</text>
</comment>
<gene>
    <name evidence="1" type="ORF">GCM10009410_16780</name>
</gene>
<accession>A0ABQ2QLJ2</accession>
<proteinExistence type="predicted"/>
<keyword evidence="2" id="KW-1185">Reference proteome</keyword>
<name>A0ABQ2QLJ2_9GAMM</name>
<protein>
    <recommendedName>
        <fullName evidence="3">DUF1569 domain-containing protein</fullName>
    </recommendedName>
</protein>
<sequence>MQRRQFLKVGMLTSVVGISGASALWLSQGGDVKSLTLEALMSKLATLSVLPTEILANLSVGQWNSAEVFTHCAQSVEYSMSGFPQHKSVVFKRTIGTIAFSAFALKGAMTHNLAEAIPAAPKLDPNIDVHQALFRLITSLHEFEQYQGKLAPHFAYGELNKQDYELAHVLHFHNHLDNFKQLGKG</sequence>
<evidence type="ECO:0000313" key="2">
    <source>
        <dbReference type="Proteomes" id="UP000654004"/>
    </source>
</evidence>
<reference evidence="2" key="1">
    <citation type="journal article" date="2019" name="Int. J. Syst. Evol. Microbiol.">
        <title>The Global Catalogue of Microorganisms (GCM) 10K type strain sequencing project: providing services to taxonomists for standard genome sequencing and annotation.</title>
        <authorList>
            <consortium name="The Broad Institute Genomics Platform"/>
            <consortium name="The Broad Institute Genome Sequencing Center for Infectious Disease"/>
            <person name="Wu L."/>
            <person name="Ma J."/>
        </authorList>
    </citation>
    <scope>NUCLEOTIDE SEQUENCE [LARGE SCALE GENOMIC DNA]</scope>
    <source>
        <strain evidence="2">JCM 32305</strain>
    </source>
</reference>